<keyword evidence="7" id="KW-0029">Amino-acid transport</keyword>
<evidence type="ECO:0000313" key="10">
    <source>
        <dbReference type="EMBL" id="MBB2173583.1"/>
    </source>
</evidence>
<dbReference type="GO" id="GO:0016887">
    <property type="term" value="F:ATP hydrolysis activity"/>
    <property type="evidence" value="ECO:0007669"/>
    <property type="project" value="InterPro"/>
</dbReference>
<evidence type="ECO:0000256" key="5">
    <source>
        <dbReference type="ARBA" id="ARBA00022741"/>
    </source>
</evidence>
<dbReference type="GO" id="GO:0005524">
    <property type="term" value="F:ATP binding"/>
    <property type="evidence" value="ECO:0007669"/>
    <property type="project" value="UniProtKB-KW"/>
</dbReference>
<dbReference type="EMBL" id="JABEQE010000017">
    <property type="protein sequence ID" value="MBB2173583.1"/>
    <property type="molecule type" value="Genomic_DNA"/>
</dbReference>
<evidence type="ECO:0000256" key="8">
    <source>
        <dbReference type="ARBA" id="ARBA00023136"/>
    </source>
</evidence>
<dbReference type="InterPro" id="IPR003593">
    <property type="entry name" value="AAA+_ATPase"/>
</dbReference>
<evidence type="ECO:0000313" key="11">
    <source>
        <dbReference type="Proteomes" id="UP000577891"/>
    </source>
</evidence>
<proteinExistence type="inferred from homology"/>
<organism evidence="10 11">
    <name type="scientific">Gluconacetobacter asukensis</name>
    <dbReference type="NCBI Taxonomy" id="1017181"/>
    <lineage>
        <taxon>Bacteria</taxon>
        <taxon>Pseudomonadati</taxon>
        <taxon>Pseudomonadota</taxon>
        <taxon>Alphaproteobacteria</taxon>
        <taxon>Acetobacterales</taxon>
        <taxon>Acetobacteraceae</taxon>
        <taxon>Gluconacetobacter</taxon>
    </lineage>
</organism>
<dbReference type="InterPro" id="IPR030679">
    <property type="entry name" value="ABC_ATPase_HisP-typ"/>
</dbReference>
<keyword evidence="6 10" id="KW-0067">ATP-binding</keyword>
<dbReference type="PANTHER" id="PTHR43166">
    <property type="entry name" value="AMINO ACID IMPORT ATP-BINDING PROTEIN"/>
    <property type="match status" value="1"/>
</dbReference>
<dbReference type="InterPro" id="IPR027417">
    <property type="entry name" value="P-loop_NTPase"/>
</dbReference>
<dbReference type="AlphaFoldDB" id="A0A7W4J2N5"/>
<dbReference type="FunFam" id="3.40.50.300:FF:000020">
    <property type="entry name" value="Amino acid ABC transporter ATP-binding component"/>
    <property type="match status" value="1"/>
</dbReference>
<dbReference type="Proteomes" id="UP000577891">
    <property type="component" value="Unassembled WGS sequence"/>
</dbReference>
<evidence type="ECO:0000256" key="1">
    <source>
        <dbReference type="ARBA" id="ARBA00004202"/>
    </source>
</evidence>
<dbReference type="PANTHER" id="PTHR43166:SF9">
    <property type="entry name" value="GLUTAMATE_ASPARTATE IMPORT ATP-BINDING PROTEIN GLTL"/>
    <property type="match status" value="1"/>
</dbReference>
<dbReference type="GO" id="GO:0015424">
    <property type="term" value="F:ABC-type amino acid transporter activity"/>
    <property type="evidence" value="ECO:0007669"/>
    <property type="project" value="InterPro"/>
</dbReference>
<dbReference type="SUPFAM" id="SSF52540">
    <property type="entry name" value="P-loop containing nucleoside triphosphate hydrolases"/>
    <property type="match status" value="1"/>
</dbReference>
<dbReference type="CDD" id="cd03262">
    <property type="entry name" value="ABC_HisP_GlnQ"/>
    <property type="match status" value="1"/>
</dbReference>
<comment type="similarity">
    <text evidence="2">Belongs to the ABC transporter superfamily.</text>
</comment>
<dbReference type="InterPro" id="IPR050086">
    <property type="entry name" value="MetN_ABC_transporter-like"/>
</dbReference>
<dbReference type="PROSITE" id="PS50893">
    <property type="entry name" value="ABC_TRANSPORTER_2"/>
    <property type="match status" value="1"/>
</dbReference>
<dbReference type="GO" id="GO:0005886">
    <property type="term" value="C:plasma membrane"/>
    <property type="evidence" value="ECO:0007669"/>
    <property type="project" value="UniProtKB-SubCell"/>
</dbReference>
<dbReference type="InterPro" id="IPR017871">
    <property type="entry name" value="ABC_transporter-like_CS"/>
</dbReference>
<comment type="subcellular location">
    <subcellularLocation>
        <location evidence="1">Cell membrane</location>
        <topology evidence="1">Peripheral membrane protein</topology>
    </subcellularLocation>
</comment>
<dbReference type="RefSeq" id="WP_182980083.1">
    <property type="nucleotide sequence ID" value="NZ_BAABGB010000057.1"/>
</dbReference>
<comment type="caution">
    <text evidence="10">The sequence shown here is derived from an EMBL/GenBank/DDBJ whole genome shotgun (WGS) entry which is preliminary data.</text>
</comment>
<evidence type="ECO:0000256" key="6">
    <source>
        <dbReference type="ARBA" id="ARBA00022840"/>
    </source>
</evidence>
<keyword evidence="8" id="KW-0472">Membrane</keyword>
<dbReference type="Pfam" id="PF00005">
    <property type="entry name" value="ABC_tran"/>
    <property type="match status" value="1"/>
</dbReference>
<dbReference type="Gene3D" id="3.40.50.300">
    <property type="entry name" value="P-loop containing nucleotide triphosphate hydrolases"/>
    <property type="match status" value="1"/>
</dbReference>
<dbReference type="PIRSF" id="PIRSF039085">
    <property type="entry name" value="ABC_ATPase_HisP"/>
    <property type="match status" value="1"/>
</dbReference>
<evidence type="ECO:0000256" key="2">
    <source>
        <dbReference type="ARBA" id="ARBA00005417"/>
    </source>
</evidence>
<feature type="domain" description="ABC transporter" evidence="9">
    <location>
        <begin position="4"/>
        <end position="240"/>
    </location>
</feature>
<reference evidence="10 11" key="1">
    <citation type="submission" date="2020-04" db="EMBL/GenBank/DDBJ databases">
        <title>Description of novel Gluconacetobacter.</title>
        <authorList>
            <person name="Sombolestani A."/>
        </authorList>
    </citation>
    <scope>NUCLEOTIDE SEQUENCE [LARGE SCALE GENOMIC DNA]</scope>
    <source>
        <strain evidence="10 11">LMG 27724</strain>
    </source>
</reference>
<evidence type="ECO:0000256" key="4">
    <source>
        <dbReference type="ARBA" id="ARBA00022475"/>
    </source>
</evidence>
<accession>A0A7W4J2N5</accession>
<evidence type="ECO:0000259" key="9">
    <source>
        <dbReference type="PROSITE" id="PS50893"/>
    </source>
</evidence>
<sequence length="246" mass="26917">MSIVTFRNVGKTFGSRPVLQDVSLDIEEGQVAALIGPSGAGKSTLLRCVNQLERHSAGEISVDGLVIGTHTRSRDLTALRRRVGMVFQSFNLWPHLSALENVMIGPTSILKTPLSQARRQAEHLLDQVGLAAHMAKYPGQLSGGQQQRVAIARALAMEPRVMLFDEATSALDPEMVQEVLGVMERLAAAGTTMLVVTHEMSFARRVADRIIFMADGQIVEDAMPEDFFSAPREARSRAFLERAHLS</sequence>
<protein>
    <submittedName>
        <fullName evidence="10">Amino acid ABC transporter ATP-binding protein</fullName>
    </submittedName>
</protein>
<dbReference type="InterPro" id="IPR003439">
    <property type="entry name" value="ABC_transporter-like_ATP-bd"/>
</dbReference>
<keyword evidence="4" id="KW-1003">Cell membrane</keyword>
<dbReference type="SMART" id="SM00382">
    <property type="entry name" value="AAA"/>
    <property type="match status" value="1"/>
</dbReference>
<dbReference type="PROSITE" id="PS00211">
    <property type="entry name" value="ABC_TRANSPORTER_1"/>
    <property type="match status" value="1"/>
</dbReference>
<keyword evidence="5" id="KW-0547">Nucleotide-binding</keyword>
<evidence type="ECO:0000256" key="7">
    <source>
        <dbReference type="ARBA" id="ARBA00022970"/>
    </source>
</evidence>
<keyword evidence="11" id="KW-1185">Reference proteome</keyword>
<evidence type="ECO:0000256" key="3">
    <source>
        <dbReference type="ARBA" id="ARBA00022448"/>
    </source>
</evidence>
<keyword evidence="3" id="KW-0813">Transport</keyword>
<name>A0A7W4J2N5_9PROT</name>
<gene>
    <name evidence="10" type="ORF">HLH35_15910</name>
</gene>